<dbReference type="Proteomes" id="UP000004994">
    <property type="component" value="Chromosome 4"/>
</dbReference>
<dbReference type="EnsemblPlants" id="Solyc04g049020.2.1">
    <property type="protein sequence ID" value="Solyc04g049020.2.1"/>
    <property type="gene ID" value="Solyc04g049020.2"/>
</dbReference>
<dbReference type="Gramene" id="Solyc04g049020.2.1">
    <property type="protein sequence ID" value="Solyc04g049020.2.1"/>
    <property type="gene ID" value="Solyc04g049020.2"/>
</dbReference>
<dbReference type="PaxDb" id="4081-Solyc04g049020.1.1"/>
<dbReference type="PANTHER" id="PTHR22930">
    <property type="match status" value="1"/>
</dbReference>
<reference evidence="1" key="1">
    <citation type="journal article" date="2012" name="Nature">
        <title>The tomato genome sequence provides insights into fleshy fruit evolution.</title>
        <authorList>
            <consortium name="Tomato Genome Consortium"/>
        </authorList>
    </citation>
    <scope>NUCLEOTIDE SEQUENCE [LARGE SCALE GENOMIC DNA]</scope>
    <source>
        <strain evidence="1">cv. Heinz 1706</strain>
    </source>
</reference>
<dbReference type="PANTHER" id="PTHR22930:SF221">
    <property type="entry name" value="NUCLEASE HARBI1"/>
    <property type="match status" value="1"/>
</dbReference>
<dbReference type="InParanoid" id="A0A3Q7G473"/>
<name>A0A3Q7G473_SOLLC</name>
<sequence>MMVLELTSHVMSDICLSLRSFNFHNLSDKDCIGALDDTHVKARLPQDQQIPYIGRKGCAHIKGYMAPYKGDNVRYHLLDFPRGATSQLREPRGHIEKFNYMHSSCRNIVGVRKARWSILRDIPYYNIDTQRDIVLATMAIHNYIKQKCNVDDAFQTAEDERYIPSVDSEFGSSSNTNNEENNMEEQNDTYWMGLRDMIANEIGNVIFDENHPHIRQLLSQKLAQLDLEYSAYDVHVTSIDFLAQHCLYFGPLGVARECQNKSGYPSHMHITIAS</sequence>
<dbReference type="STRING" id="4081.A0A3Q7G473"/>
<dbReference type="InterPro" id="IPR045249">
    <property type="entry name" value="HARBI1-like"/>
</dbReference>
<keyword evidence="2" id="KW-1185">Reference proteome</keyword>
<accession>A0A3Q7G473</accession>
<reference evidence="1" key="2">
    <citation type="submission" date="2019-01" db="UniProtKB">
        <authorList>
            <consortium name="EnsemblPlants"/>
        </authorList>
    </citation>
    <scope>IDENTIFICATION</scope>
    <source>
        <strain evidence="1">cv. Heinz 1706</strain>
    </source>
</reference>
<organism evidence="1">
    <name type="scientific">Solanum lycopersicum</name>
    <name type="common">Tomato</name>
    <name type="synonym">Lycopersicon esculentum</name>
    <dbReference type="NCBI Taxonomy" id="4081"/>
    <lineage>
        <taxon>Eukaryota</taxon>
        <taxon>Viridiplantae</taxon>
        <taxon>Streptophyta</taxon>
        <taxon>Embryophyta</taxon>
        <taxon>Tracheophyta</taxon>
        <taxon>Spermatophyta</taxon>
        <taxon>Magnoliopsida</taxon>
        <taxon>eudicotyledons</taxon>
        <taxon>Gunneridae</taxon>
        <taxon>Pentapetalae</taxon>
        <taxon>asterids</taxon>
        <taxon>lamiids</taxon>
        <taxon>Solanales</taxon>
        <taxon>Solanaceae</taxon>
        <taxon>Solanoideae</taxon>
        <taxon>Solaneae</taxon>
        <taxon>Solanum</taxon>
        <taxon>Solanum subgen. Lycopersicon</taxon>
    </lineage>
</organism>
<proteinExistence type="predicted"/>
<evidence type="ECO:0008006" key="3">
    <source>
        <dbReference type="Google" id="ProtNLM"/>
    </source>
</evidence>
<protein>
    <recommendedName>
        <fullName evidence="3">DDE Tnp4 domain-containing protein</fullName>
    </recommendedName>
</protein>
<dbReference type="AlphaFoldDB" id="A0A3Q7G473"/>
<evidence type="ECO:0000313" key="2">
    <source>
        <dbReference type="Proteomes" id="UP000004994"/>
    </source>
</evidence>
<evidence type="ECO:0000313" key="1">
    <source>
        <dbReference type="EnsemblPlants" id="Solyc04g049020.2.1"/>
    </source>
</evidence>